<evidence type="ECO:0000313" key="1">
    <source>
        <dbReference type="EMBL" id="ETK93213.1"/>
    </source>
</evidence>
<dbReference type="Proteomes" id="UP000053236">
    <property type="component" value="Unassembled WGS sequence"/>
</dbReference>
<name>W2HD76_PHYNI</name>
<protein>
    <submittedName>
        <fullName evidence="1">Uncharacterized protein</fullName>
    </submittedName>
</protein>
<reference evidence="1" key="1">
    <citation type="submission" date="2013-11" db="EMBL/GenBank/DDBJ databases">
        <title>The Genome Sequence of Phytophthora parasitica CJ02B3.</title>
        <authorList>
            <consortium name="The Broad Institute Genomics Platform"/>
            <person name="Russ C."/>
            <person name="Tyler B."/>
            <person name="Panabieres F."/>
            <person name="Shan W."/>
            <person name="Tripathy S."/>
            <person name="Grunwald N."/>
            <person name="Machado M."/>
            <person name="Johnson C.S."/>
            <person name="Arredondo F."/>
            <person name="Hong C."/>
            <person name="Coffey M."/>
            <person name="Young S.K."/>
            <person name="Zeng Q."/>
            <person name="Gargeya S."/>
            <person name="Fitzgerald M."/>
            <person name="Abouelleil A."/>
            <person name="Alvarado L."/>
            <person name="Chapman S.B."/>
            <person name="Gainer-Dewar J."/>
            <person name="Goldberg J."/>
            <person name="Griggs A."/>
            <person name="Gujja S."/>
            <person name="Hansen M."/>
            <person name="Howarth C."/>
            <person name="Imamovic A."/>
            <person name="Ireland A."/>
            <person name="Larimer J."/>
            <person name="McCowan C."/>
            <person name="Murphy C."/>
            <person name="Pearson M."/>
            <person name="Poon T.W."/>
            <person name="Priest M."/>
            <person name="Roberts A."/>
            <person name="Saif S."/>
            <person name="Shea T."/>
            <person name="Sykes S."/>
            <person name="Wortman J."/>
            <person name="Nusbaum C."/>
            <person name="Birren B."/>
        </authorList>
    </citation>
    <scope>NUCLEOTIDE SEQUENCE [LARGE SCALE GENOMIC DNA]</scope>
    <source>
        <strain evidence="1">CJ02B3</strain>
    </source>
</reference>
<organism evidence="1">
    <name type="scientific">Phytophthora nicotianae</name>
    <name type="common">Potato buckeye rot agent</name>
    <name type="synonym">Phytophthora parasitica</name>
    <dbReference type="NCBI Taxonomy" id="4792"/>
    <lineage>
        <taxon>Eukaryota</taxon>
        <taxon>Sar</taxon>
        <taxon>Stramenopiles</taxon>
        <taxon>Oomycota</taxon>
        <taxon>Peronosporomycetes</taxon>
        <taxon>Peronosporales</taxon>
        <taxon>Peronosporaceae</taxon>
        <taxon>Phytophthora</taxon>
    </lineage>
</organism>
<proteinExistence type="predicted"/>
<sequence length="65" mass="7365">QHSTWSCVHNRRRTSGLESGQALTDGDGCDDRDSAFVPIRSHTSRRALKCFGHEKLVLLQSKFHQ</sequence>
<dbReference type="EMBL" id="KI684973">
    <property type="protein sequence ID" value="ETK93213.1"/>
    <property type="molecule type" value="Genomic_DNA"/>
</dbReference>
<dbReference type="AlphaFoldDB" id="W2HD76"/>
<gene>
    <name evidence="1" type="ORF">L915_03580</name>
</gene>
<accession>W2HD76</accession>
<feature type="non-terminal residue" evidence="1">
    <location>
        <position position="1"/>
    </location>
</feature>